<dbReference type="Proteomes" id="UP000694850">
    <property type="component" value="Unplaced"/>
</dbReference>
<name>A0AC54ZDC9_ORYAF</name>
<proteinExistence type="predicted"/>
<sequence>MALLAPVMALSALGALAAVTAPVGACLLCFTTYSERLRVCQLFVGIEGPALQKCEDAFTAAFQGLRDTEINYDERSHLHDIFTQVTHLLQETAATHRIQERSRRFRCRGCYSTLCGLPLDCPIQDMEVIRGDQAMFSCEVNFELPEEITYSWKFVGGGVSRGGASGKLAKRLDEVRHHRAVLCSEIPR</sequence>
<keyword evidence="1" id="KW-1185">Reference proteome</keyword>
<protein>
    <submittedName>
        <fullName evidence="2">Sperm acrosome membrane-associated protein 6</fullName>
    </submittedName>
</protein>
<dbReference type="RefSeq" id="XP_042639174.1">
    <property type="nucleotide sequence ID" value="XM_042783240.1"/>
</dbReference>
<reference evidence="2" key="1">
    <citation type="submission" date="2025-08" db="UniProtKB">
        <authorList>
            <consortium name="RefSeq"/>
        </authorList>
    </citation>
    <scope>IDENTIFICATION</scope>
</reference>
<organism evidence="1 2">
    <name type="scientific">Orycteropus afer afer</name>
    <dbReference type="NCBI Taxonomy" id="1230840"/>
    <lineage>
        <taxon>Eukaryota</taxon>
        <taxon>Metazoa</taxon>
        <taxon>Chordata</taxon>
        <taxon>Craniata</taxon>
        <taxon>Vertebrata</taxon>
        <taxon>Euteleostomi</taxon>
        <taxon>Mammalia</taxon>
        <taxon>Eutheria</taxon>
        <taxon>Afrotheria</taxon>
        <taxon>Tubulidentata</taxon>
        <taxon>Orycteropodidae</taxon>
        <taxon>Orycteropus</taxon>
    </lineage>
</organism>
<evidence type="ECO:0000313" key="2">
    <source>
        <dbReference type="RefSeq" id="XP_042639174.1"/>
    </source>
</evidence>
<accession>A0AC54ZDC9</accession>
<gene>
    <name evidence="2" type="primary">SPACA6</name>
</gene>
<evidence type="ECO:0000313" key="1">
    <source>
        <dbReference type="Proteomes" id="UP000694850"/>
    </source>
</evidence>